<evidence type="ECO:0000259" key="6">
    <source>
        <dbReference type="PROSITE" id="PS51858"/>
    </source>
</evidence>
<dbReference type="Gene3D" id="1.25.10.10">
    <property type="entry name" value="Leucine-rich Repeat Variant"/>
    <property type="match status" value="1"/>
</dbReference>
<evidence type="ECO:0000256" key="1">
    <source>
        <dbReference type="ARBA" id="ARBA00008140"/>
    </source>
</evidence>
<keyword evidence="2" id="KW-0645">Protease</keyword>
<sequence>MEEGAEVQLYIYDLSQGMAATFSQMFIQKHIDGIWHTAIVVYGKEIYFGGSGISATTPGTTVLGQPLRKETLGVTQVPYEILLDYLNGLASSTFAGHTYNLLRHNCNTFSNELSQFLVGKQIPQYILDLPNEALSSPIVQQFLPILEFNPIISGGGGGNLLRPPSPEFEQLNQDIEEARQKSAALEQRRIAINEKIEKRERRKKKKKRKQSISSRQSSVDFGSESSTARATSRDVDRPWFDEYTPDCSSSSSSCGGSRKQNSNSPRRPYTMSDEPQTNGTQERTTDQVVDEIETEERREREERRKNREPPIVFKDSINVKEEFDALVNLIDSKLSDDDLKSLEELHQYMLEDEGSWALGENFLQFIGFLLNETSFPSEVRVRTLNILTSAAVKDDVILLLHQDRREHILMNYAHDVDRLPIDEQIALTAFMVNLFESLSSSEWLLYISEWTYSSSQISNIRVSTKVAVNALLSENPRLQDLGSAFVHNLASKEVKSVVFDDVAVEIAMAVLQFFNMKPDEEKLFRCMKALGRFVHVSRNDVPQLIQMIGPPPSKFKGVSDRLDEQILIVEQKL</sequence>
<accession>A0A8D8TQ74</accession>
<feature type="compositionally biased region" description="Basic residues" evidence="5">
    <location>
        <begin position="200"/>
        <end position="210"/>
    </location>
</feature>
<keyword evidence="3" id="KW-0378">Hydrolase</keyword>
<comment type="similarity">
    <text evidence="1">Belongs to the DeSI family.</text>
</comment>
<dbReference type="PROSITE" id="PS51858">
    <property type="entry name" value="PPPDE"/>
    <property type="match status" value="1"/>
</dbReference>
<feature type="compositionally biased region" description="Polar residues" evidence="5">
    <location>
        <begin position="219"/>
        <end position="230"/>
    </location>
</feature>
<name>A0A8D8TQ74_9HEMI</name>
<feature type="coiled-coil region" evidence="4">
    <location>
        <begin position="168"/>
        <end position="195"/>
    </location>
</feature>
<evidence type="ECO:0000313" key="7">
    <source>
        <dbReference type="EMBL" id="CAG6691126.1"/>
    </source>
</evidence>
<protein>
    <submittedName>
        <fullName evidence="7">Desumoylating isopeptidase 1</fullName>
    </submittedName>
</protein>
<evidence type="ECO:0000256" key="5">
    <source>
        <dbReference type="SAM" id="MobiDB-lite"/>
    </source>
</evidence>
<dbReference type="InterPro" id="IPR008580">
    <property type="entry name" value="PPPDE_dom"/>
</dbReference>
<feature type="compositionally biased region" description="Low complexity" evidence="5">
    <location>
        <begin position="247"/>
        <end position="257"/>
    </location>
</feature>
<evidence type="ECO:0000256" key="2">
    <source>
        <dbReference type="ARBA" id="ARBA00022670"/>
    </source>
</evidence>
<reference evidence="7" key="1">
    <citation type="submission" date="2021-05" db="EMBL/GenBank/DDBJ databases">
        <authorList>
            <person name="Alioto T."/>
            <person name="Alioto T."/>
            <person name="Gomez Garrido J."/>
        </authorList>
    </citation>
    <scope>NUCLEOTIDE SEQUENCE</scope>
</reference>
<feature type="region of interest" description="Disordered" evidence="5">
    <location>
        <begin position="196"/>
        <end position="306"/>
    </location>
</feature>
<dbReference type="GO" id="GO:0070646">
    <property type="term" value="P:protein modification by small protein removal"/>
    <property type="evidence" value="ECO:0007669"/>
    <property type="project" value="TreeGrafter"/>
</dbReference>
<dbReference type="GO" id="GO:0008233">
    <property type="term" value="F:peptidase activity"/>
    <property type="evidence" value="ECO:0007669"/>
    <property type="project" value="UniProtKB-KW"/>
</dbReference>
<dbReference type="InterPro" id="IPR042266">
    <property type="entry name" value="PPPDE_sf"/>
</dbReference>
<dbReference type="GO" id="GO:0006508">
    <property type="term" value="P:proteolysis"/>
    <property type="evidence" value="ECO:0007669"/>
    <property type="project" value="UniProtKB-KW"/>
</dbReference>
<dbReference type="PANTHER" id="PTHR12378:SF7">
    <property type="entry name" value="DESUMOYLATING ISOPEPTIDASE 1"/>
    <property type="match status" value="1"/>
</dbReference>
<feature type="compositionally biased region" description="Basic and acidic residues" evidence="5">
    <location>
        <begin position="231"/>
        <end position="240"/>
    </location>
</feature>
<dbReference type="SMART" id="SM01179">
    <property type="entry name" value="DUF862"/>
    <property type="match status" value="1"/>
</dbReference>
<evidence type="ECO:0000256" key="4">
    <source>
        <dbReference type="SAM" id="Coils"/>
    </source>
</evidence>
<dbReference type="InterPro" id="IPR011989">
    <property type="entry name" value="ARM-like"/>
</dbReference>
<dbReference type="EMBL" id="HBUF01301147">
    <property type="protein sequence ID" value="CAG6691126.1"/>
    <property type="molecule type" value="Transcribed_RNA"/>
</dbReference>
<evidence type="ECO:0000256" key="3">
    <source>
        <dbReference type="ARBA" id="ARBA00022801"/>
    </source>
</evidence>
<feature type="compositionally biased region" description="Polar residues" evidence="5">
    <location>
        <begin position="273"/>
        <end position="282"/>
    </location>
</feature>
<dbReference type="AlphaFoldDB" id="A0A8D8TQ74"/>
<dbReference type="Pfam" id="PF05903">
    <property type="entry name" value="Peptidase_C97"/>
    <property type="match status" value="1"/>
</dbReference>
<dbReference type="PANTHER" id="PTHR12378">
    <property type="entry name" value="DESUMOYLATING ISOPEPTIDASE"/>
    <property type="match status" value="1"/>
</dbReference>
<feature type="domain" description="PPPDE" evidence="6">
    <location>
        <begin position="5"/>
        <end position="147"/>
    </location>
</feature>
<proteinExistence type="inferred from homology"/>
<dbReference type="Gene3D" id="3.90.1720.30">
    <property type="entry name" value="PPPDE domains"/>
    <property type="match status" value="1"/>
</dbReference>
<keyword evidence="4" id="KW-0175">Coiled coil</keyword>
<feature type="compositionally biased region" description="Basic and acidic residues" evidence="5">
    <location>
        <begin position="295"/>
        <end position="306"/>
    </location>
</feature>
<organism evidence="7">
    <name type="scientific">Cacopsylla melanoneura</name>
    <dbReference type="NCBI Taxonomy" id="428564"/>
    <lineage>
        <taxon>Eukaryota</taxon>
        <taxon>Metazoa</taxon>
        <taxon>Ecdysozoa</taxon>
        <taxon>Arthropoda</taxon>
        <taxon>Hexapoda</taxon>
        <taxon>Insecta</taxon>
        <taxon>Pterygota</taxon>
        <taxon>Neoptera</taxon>
        <taxon>Paraneoptera</taxon>
        <taxon>Hemiptera</taxon>
        <taxon>Sternorrhyncha</taxon>
        <taxon>Psylloidea</taxon>
        <taxon>Psyllidae</taxon>
        <taxon>Psyllinae</taxon>
        <taxon>Cacopsylla</taxon>
    </lineage>
</organism>